<evidence type="ECO:0000256" key="1">
    <source>
        <dbReference type="SAM" id="MobiDB-lite"/>
    </source>
</evidence>
<reference evidence="2 3" key="1">
    <citation type="submission" date="2019-11" db="EMBL/GenBank/DDBJ databases">
        <title>Whole genome sequence of Oryza granulata.</title>
        <authorList>
            <person name="Li W."/>
        </authorList>
    </citation>
    <scope>NUCLEOTIDE SEQUENCE [LARGE SCALE GENOMIC DNA]</scope>
    <source>
        <strain evidence="3">cv. Menghai</strain>
        <tissue evidence="2">Leaf</tissue>
    </source>
</reference>
<evidence type="ECO:0000313" key="3">
    <source>
        <dbReference type="Proteomes" id="UP000479710"/>
    </source>
</evidence>
<evidence type="ECO:0000313" key="2">
    <source>
        <dbReference type="EMBL" id="KAF0935987.1"/>
    </source>
</evidence>
<dbReference type="Proteomes" id="UP000479710">
    <property type="component" value="Unassembled WGS sequence"/>
</dbReference>
<proteinExistence type="predicted"/>
<keyword evidence="3" id="KW-1185">Reference proteome</keyword>
<comment type="caution">
    <text evidence="2">The sequence shown here is derived from an EMBL/GenBank/DDBJ whole genome shotgun (WGS) entry which is preliminary data.</text>
</comment>
<feature type="region of interest" description="Disordered" evidence="1">
    <location>
        <begin position="1"/>
        <end position="64"/>
    </location>
</feature>
<name>A0A6G1FGE2_9ORYZ</name>
<protein>
    <submittedName>
        <fullName evidence="2">Uncharacterized protein</fullName>
    </submittedName>
</protein>
<dbReference type="EMBL" id="SPHZ02000001">
    <property type="protein sequence ID" value="KAF0935987.1"/>
    <property type="molecule type" value="Genomic_DNA"/>
</dbReference>
<dbReference type="AlphaFoldDB" id="A0A6G1FGE2"/>
<organism evidence="2 3">
    <name type="scientific">Oryza meyeriana var. granulata</name>
    <dbReference type="NCBI Taxonomy" id="110450"/>
    <lineage>
        <taxon>Eukaryota</taxon>
        <taxon>Viridiplantae</taxon>
        <taxon>Streptophyta</taxon>
        <taxon>Embryophyta</taxon>
        <taxon>Tracheophyta</taxon>
        <taxon>Spermatophyta</taxon>
        <taxon>Magnoliopsida</taxon>
        <taxon>Liliopsida</taxon>
        <taxon>Poales</taxon>
        <taxon>Poaceae</taxon>
        <taxon>BOP clade</taxon>
        <taxon>Oryzoideae</taxon>
        <taxon>Oryzeae</taxon>
        <taxon>Oryzinae</taxon>
        <taxon>Oryza</taxon>
        <taxon>Oryza meyeriana</taxon>
    </lineage>
</organism>
<sequence length="64" mass="6502">MESRARGPAPLRQGLKRPRTPAGAVAAHHACRGGGGPRNSSARGCGGSASAPARIVRCRSGNQR</sequence>
<feature type="compositionally biased region" description="Low complexity" evidence="1">
    <location>
        <begin position="38"/>
        <end position="54"/>
    </location>
</feature>
<accession>A0A6G1FGE2</accession>
<gene>
    <name evidence="2" type="ORF">E2562_037750</name>
</gene>